<keyword evidence="2" id="KW-1185">Reference proteome</keyword>
<comment type="caution">
    <text evidence="1">The sequence shown here is derived from an EMBL/GenBank/DDBJ whole genome shotgun (WGS) entry which is preliminary data.</text>
</comment>
<dbReference type="Proteomes" id="UP001638806">
    <property type="component" value="Unassembled WGS sequence"/>
</dbReference>
<protein>
    <submittedName>
        <fullName evidence="1">Uncharacterized protein</fullName>
    </submittedName>
</protein>
<gene>
    <name evidence="1" type="ORF">ACCO45_010033</name>
</gene>
<evidence type="ECO:0000313" key="2">
    <source>
        <dbReference type="Proteomes" id="UP001638806"/>
    </source>
</evidence>
<name>A0ACC4DGN2_PURLI</name>
<organism evidence="1 2">
    <name type="scientific">Purpureocillium lilacinum</name>
    <name type="common">Paecilomyces lilacinus</name>
    <dbReference type="NCBI Taxonomy" id="33203"/>
    <lineage>
        <taxon>Eukaryota</taxon>
        <taxon>Fungi</taxon>
        <taxon>Dikarya</taxon>
        <taxon>Ascomycota</taxon>
        <taxon>Pezizomycotina</taxon>
        <taxon>Sordariomycetes</taxon>
        <taxon>Hypocreomycetidae</taxon>
        <taxon>Hypocreales</taxon>
        <taxon>Ophiocordycipitaceae</taxon>
        <taxon>Purpureocillium</taxon>
    </lineage>
</organism>
<accession>A0ACC4DGN2</accession>
<sequence length="350" mass="39332">MAPNLAVSEHLVIRDMILSKSEGDKSLKDGEIAHAANCSTRTVRHIRSNLLLFGSTKAPPNGGGRPNSISPPMLTALLDKLGSDPCMRLQDMAAFLNDEFEADVTRFSVSRALKGAGWSRKSTQNVAKECIARLRDEYMHEISSMRPDQLVFIDETGVDRSIGTKSKGWAPRGRRPRQVKRFHRGRRVQILPAYAQDGVVHFQAYTGSTDTQMFEDIIEQLLPYCGKWPSPKSVLIMDNASFHHSKRLQHMCDSAGVVLLYLPPYSPDLSPIEEFFGELKTYIRQVWQDQIDFVRTDFISFLEECVEVVGRRKASAEGHFRHAGISVEEPPEQILSPNTCTSRKINTTTV</sequence>
<dbReference type="EMBL" id="JBGNUJ010000010">
    <property type="protein sequence ID" value="KAL3954470.1"/>
    <property type="molecule type" value="Genomic_DNA"/>
</dbReference>
<reference evidence="1" key="1">
    <citation type="submission" date="2024-12" db="EMBL/GenBank/DDBJ databases">
        <title>Comparative genomics and development of molecular markers within Purpureocillium lilacinum and among Purpureocillium species.</title>
        <authorList>
            <person name="Yeh Z.-Y."/>
            <person name="Ni N.-T."/>
            <person name="Lo P.-H."/>
            <person name="Mushyakhwo K."/>
            <person name="Lin C.-F."/>
            <person name="Nai Y.-S."/>
        </authorList>
    </citation>
    <scope>NUCLEOTIDE SEQUENCE</scope>
    <source>
        <strain evidence="1">NCHU-NPUST-175</strain>
    </source>
</reference>
<proteinExistence type="predicted"/>
<evidence type="ECO:0000313" key="1">
    <source>
        <dbReference type="EMBL" id="KAL3954470.1"/>
    </source>
</evidence>